<evidence type="ECO:0000256" key="4">
    <source>
        <dbReference type="SAM" id="MobiDB-lite"/>
    </source>
</evidence>
<evidence type="ECO:0000313" key="6">
    <source>
        <dbReference type="EMBL" id="MBI5250628.1"/>
    </source>
</evidence>
<protein>
    <submittedName>
        <fullName evidence="6">Tetratricopeptide repeat protein</fullName>
    </submittedName>
</protein>
<dbReference type="PANTHER" id="PTHR44858">
    <property type="entry name" value="TETRATRICOPEPTIDE REPEAT PROTEIN 6"/>
    <property type="match status" value="1"/>
</dbReference>
<sequence>MNKTPVLALFVLVTAATAFGAASAMADSALYNKGLMALKSGDAQTAINMFSKALEFDPGNYRYYNDRGVAYKKAGNLEKAQADYSRALDIRPDYTNALNNRGVVFLQTGNYDKAIQDFTEALRYGGLESTIRTNLGVAHARKGEHQKAVKEFESAIAQHPTDPRAFLFLAESLEQTGDNERSLRLYQRARTASTDPSVTAGIEKRIAALEKGGGAPAAATASKPAPKPVPGVEENKHIETAESRQSRRIQLARPVPSPVPEPSIQKRGSSPSSPAPQKAQEPRIESLQELVRKSRARAVERFSAASREIYFQGVQFMEQADPGKALIRFEDCSQLEKRNKNPYGVAWNSYELGRVHSRSGDHLKAAGILEEALKYFANNKATDEIILILVELANNRKALGQKERASHYYARAIEESNSRGYSNLTSALQDLALGRAPKPEEHKSAEKPKTDQQPKQDQQTKIASAAPLKTPALSEQRKPAAEQMKPVSKEQPKVSPPDAAEVTQPGQEKASREAPRIQASNSGQDYKKLEMVGKGPFAWGQSQKNQSVVRPQLEGKKAPGESSDRPGGRQPERLTLRLKNPVQPDEKGPSDNAHRGAFPEAKKHASNQKPAAIQSGAGFQKSGDTSTVDEKTRLKSIRQDLLELRKLRQAGHEGNMIAVLERISENYAHNKEYDKALHGLAASLAFREKIGKKDGLDGVLYQSGFMKEKMGDLSGALEDYSRSVVLSLQESKATKKAWLSARAVASRMGLDPEAILDALQRFWRSRASRDNQSETQALYSVAKIYDKAERHQDALNYYDRASASVLTDKARVYERIGKSELAEQSYAQALEAFKKLDYSRYVNMKLNAKQPAATFRN</sequence>
<dbReference type="AlphaFoldDB" id="A0A9D6V2F7"/>
<dbReference type="EMBL" id="JACRDE010000369">
    <property type="protein sequence ID" value="MBI5250628.1"/>
    <property type="molecule type" value="Genomic_DNA"/>
</dbReference>
<feature type="repeat" description="TPR" evidence="3">
    <location>
        <begin position="61"/>
        <end position="94"/>
    </location>
</feature>
<keyword evidence="1" id="KW-0677">Repeat</keyword>
<dbReference type="PROSITE" id="PS50293">
    <property type="entry name" value="TPR_REGION"/>
    <property type="match status" value="2"/>
</dbReference>
<dbReference type="InterPro" id="IPR011990">
    <property type="entry name" value="TPR-like_helical_dom_sf"/>
</dbReference>
<feature type="compositionally biased region" description="Basic and acidic residues" evidence="4">
    <location>
        <begin position="584"/>
        <end position="594"/>
    </location>
</feature>
<evidence type="ECO:0000256" key="5">
    <source>
        <dbReference type="SAM" id="SignalP"/>
    </source>
</evidence>
<dbReference type="Proteomes" id="UP000807825">
    <property type="component" value="Unassembled WGS sequence"/>
</dbReference>
<evidence type="ECO:0000256" key="1">
    <source>
        <dbReference type="ARBA" id="ARBA00022737"/>
    </source>
</evidence>
<dbReference type="Gene3D" id="1.25.40.10">
    <property type="entry name" value="Tetratricopeptide repeat domain"/>
    <property type="match status" value="4"/>
</dbReference>
<feature type="region of interest" description="Disordered" evidence="4">
    <location>
        <begin position="213"/>
        <end position="283"/>
    </location>
</feature>
<dbReference type="SUPFAM" id="SSF48452">
    <property type="entry name" value="TPR-like"/>
    <property type="match status" value="3"/>
</dbReference>
<evidence type="ECO:0000256" key="3">
    <source>
        <dbReference type="PROSITE-ProRule" id="PRU00339"/>
    </source>
</evidence>
<dbReference type="Pfam" id="PF13432">
    <property type="entry name" value="TPR_16"/>
    <property type="match status" value="2"/>
</dbReference>
<feature type="region of interest" description="Disordered" evidence="4">
    <location>
        <begin position="436"/>
        <end position="631"/>
    </location>
</feature>
<feature type="repeat" description="TPR" evidence="3">
    <location>
        <begin position="95"/>
        <end position="128"/>
    </location>
</feature>
<dbReference type="Pfam" id="PF13181">
    <property type="entry name" value="TPR_8"/>
    <property type="match status" value="2"/>
</dbReference>
<gene>
    <name evidence="6" type="ORF">HY912_14150</name>
</gene>
<reference evidence="6" key="1">
    <citation type="submission" date="2020-07" db="EMBL/GenBank/DDBJ databases">
        <title>Huge and variable diversity of episymbiotic CPR bacteria and DPANN archaea in groundwater ecosystems.</title>
        <authorList>
            <person name="He C.Y."/>
            <person name="Keren R."/>
            <person name="Whittaker M."/>
            <person name="Farag I.F."/>
            <person name="Doudna J."/>
            <person name="Cate J.H.D."/>
            <person name="Banfield J.F."/>
        </authorList>
    </citation>
    <scope>NUCLEOTIDE SEQUENCE</scope>
    <source>
        <strain evidence="6">NC_groundwater_1664_Pr3_B-0.1um_52_9</strain>
    </source>
</reference>
<name>A0A9D6V2F7_9BACT</name>
<feature type="signal peptide" evidence="5">
    <location>
        <begin position="1"/>
        <end position="26"/>
    </location>
</feature>
<organism evidence="6 7">
    <name type="scientific">Desulfomonile tiedjei</name>
    <dbReference type="NCBI Taxonomy" id="2358"/>
    <lineage>
        <taxon>Bacteria</taxon>
        <taxon>Pseudomonadati</taxon>
        <taxon>Thermodesulfobacteriota</taxon>
        <taxon>Desulfomonilia</taxon>
        <taxon>Desulfomonilales</taxon>
        <taxon>Desulfomonilaceae</taxon>
        <taxon>Desulfomonile</taxon>
    </lineage>
</organism>
<dbReference type="PROSITE" id="PS50005">
    <property type="entry name" value="TPR"/>
    <property type="match status" value="4"/>
</dbReference>
<dbReference type="InterPro" id="IPR050498">
    <property type="entry name" value="Ycf3"/>
</dbReference>
<feature type="compositionally biased region" description="Basic and acidic residues" evidence="4">
    <location>
        <begin position="233"/>
        <end position="245"/>
    </location>
</feature>
<dbReference type="InterPro" id="IPR019734">
    <property type="entry name" value="TPR_rpt"/>
</dbReference>
<keyword evidence="2 3" id="KW-0802">TPR repeat</keyword>
<feature type="chain" id="PRO_5039107884" evidence="5">
    <location>
        <begin position="27"/>
        <end position="857"/>
    </location>
</feature>
<dbReference type="PANTHER" id="PTHR44858:SF1">
    <property type="entry name" value="UDP-N-ACETYLGLUCOSAMINE--PEPTIDE N-ACETYLGLUCOSAMINYLTRANSFERASE SPINDLY-RELATED"/>
    <property type="match status" value="1"/>
</dbReference>
<feature type="compositionally biased region" description="Basic and acidic residues" evidence="4">
    <location>
        <begin position="437"/>
        <end position="454"/>
    </location>
</feature>
<accession>A0A9D6V2F7</accession>
<feature type="compositionally biased region" description="Polar residues" evidence="4">
    <location>
        <begin position="540"/>
        <end position="549"/>
    </location>
</feature>
<evidence type="ECO:0000313" key="7">
    <source>
        <dbReference type="Proteomes" id="UP000807825"/>
    </source>
</evidence>
<evidence type="ECO:0000256" key="2">
    <source>
        <dbReference type="ARBA" id="ARBA00022803"/>
    </source>
</evidence>
<proteinExistence type="predicted"/>
<comment type="caution">
    <text evidence="6">The sequence shown here is derived from an EMBL/GenBank/DDBJ whole genome shotgun (WGS) entry which is preliminary data.</text>
</comment>
<keyword evidence="5" id="KW-0732">Signal</keyword>
<feature type="repeat" description="TPR" evidence="3">
    <location>
        <begin position="27"/>
        <end position="60"/>
    </location>
</feature>
<dbReference type="SMART" id="SM00028">
    <property type="entry name" value="TPR"/>
    <property type="match status" value="11"/>
</dbReference>
<feature type="compositionally biased region" description="Basic and acidic residues" evidence="4">
    <location>
        <begin position="553"/>
        <end position="575"/>
    </location>
</feature>
<feature type="repeat" description="TPR" evidence="3">
    <location>
        <begin position="129"/>
        <end position="162"/>
    </location>
</feature>